<evidence type="ECO:0000313" key="3">
    <source>
        <dbReference type="Proteomes" id="UP000032254"/>
    </source>
</evidence>
<dbReference type="Gene3D" id="1.10.260.40">
    <property type="entry name" value="lambda repressor-like DNA-binding domains"/>
    <property type="match status" value="1"/>
</dbReference>
<organism evidence="2 3">
    <name type="scientific">Micromonospora haikouensis</name>
    <dbReference type="NCBI Taxonomy" id="686309"/>
    <lineage>
        <taxon>Bacteria</taxon>
        <taxon>Bacillati</taxon>
        <taxon>Actinomycetota</taxon>
        <taxon>Actinomycetes</taxon>
        <taxon>Micromonosporales</taxon>
        <taxon>Micromonosporaceae</taxon>
        <taxon>Micromonospora</taxon>
    </lineage>
</organism>
<protein>
    <submittedName>
        <fullName evidence="2">Transcriptional regulator</fullName>
    </submittedName>
</protein>
<evidence type="ECO:0000313" key="2">
    <source>
        <dbReference type="EMBL" id="KIR61201.1"/>
    </source>
</evidence>
<dbReference type="CDD" id="cd00093">
    <property type="entry name" value="HTH_XRE"/>
    <property type="match status" value="1"/>
</dbReference>
<name>A0A0D0WQD3_9ACTN</name>
<dbReference type="RefSeq" id="WP_043967945.1">
    <property type="nucleotide sequence ID" value="NZ_JXSX01000003.1"/>
</dbReference>
<dbReference type="Proteomes" id="UP000032254">
    <property type="component" value="Unassembled WGS sequence"/>
</dbReference>
<evidence type="ECO:0000259" key="1">
    <source>
        <dbReference type="PROSITE" id="PS50943"/>
    </source>
</evidence>
<accession>A0A0D0WQD3</accession>
<dbReference type="SMART" id="SM00530">
    <property type="entry name" value="HTH_XRE"/>
    <property type="match status" value="1"/>
</dbReference>
<dbReference type="PATRIC" id="fig|47853.6.peg.5458"/>
<dbReference type="PROSITE" id="PS50943">
    <property type="entry name" value="HTH_CROC1"/>
    <property type="match status" value="1"/>
</dbReference>
<keyword evidence="3" id="KW-1185">Reference proteome</keyword>
<sequence length="246" mass="27181">MARNDALKAAIVAAGLSFADLAERCDVDAKTVQRWVSRGRVPHPRSRVRVAEVLGEDVGVLWPEMIRRAVKVGSDRELLGVYPRRADLPQSVFRDAIGRASSRLWFGGYTSYFLWLEMPGVSATLEAKASAGADLRFLLGDPDSPVTAERERIEATPLTLSTRIAMTRAELSKVGTVIPVRFSTRHLAMSVWVFDEEAIVATHIGAGLGQDSVTLHLRRCQDGGAFDRYVEHFESLWTDGKPAPRH</sequence>
<proteinExistence type="predicted"/>
<gene>
    <name evidence="2" type="ORF">TK50_26040</name>
</gene>
<dbReference type="EMBL" id="JXSX01000003">
    <property type="protein sequence ID" value="KIR61201.1"/>
    <property type="molecule type" value="Genomic_DNA"/>
</dbReference>
<dbReference type="InterPro" id="IPR001387">
    <property type="entry name" value="Cro/C1-type_HTH"/>
</dbReference>
<feature type="domain" description="HTH cro/C1-type" evidence="1">
    <location>
        <begin position="7"/>
        <end position="61"/>
    </location>
</feature>
<reference evidence="2 3" key="1">
    <citation type="submission" date="2015-01" db="EMBL/GenBank/DDBJ databases">
        <title>Sequencing and annotation of Micromonospora carbonacea strain JXNU-1 genome.</title>
        <authorList>
            <person name="Long Z."/>
            <person name="Huang Y."/>
            <person name="Jiang Y."/>
        </authorList>
    </citation>
    <scope>NUCLEOTIDE SEQUENCE [LARGE SCALE GENOMIC DNA]</scope>
    <source>
        <strain evidence="2 3">JXNU-1</strain>
    </source>
</reference>
<dbReference type="GeneID" id="301307494"/>
<dbReference type="AlphaFoldDB" id="A0A0D0WQD3"/>
<dbReference type="GO" id="GO:0003677">
    <property type="term" value="F:DNA binding"/>
    <property type="evidence" value="ECO:0007669"/>
    <property type="project" value="InterPro"/>
</dbReference>
<dbReference type="OrthoDB" id="8438314at2"/>
<comment type="caution">
    <text evidence="2">The sequence shown here is derived from an EMBL/GenBank/DDBJ whole genome shotgun (WGS) entry which is preliminary data.</text>
</comment>
<dbReference type="SUPFAM" id="SSF47413">
    <property type="entry name" value="lambda repressor-like DNA-binding domains"/>
    <property type="match status" value="1"/>
</dbReference>
<dbReference type="InterPro" id="IPR010982">
    <property type="entry name" value="Lambda_DNA-bd_dom_sf"/>
</dbReference>